<accession>A0A0D1L0Q8</accession>
<proteinExistence type="predicted"/>
<reference evidence="1 2" key="1">
    <citation type="submission" date="2015-01" db="EMBL/GenBank/DDBJ databases">
        <title>Genome sequence of Mycobacterium llatzerense and Mycobacterium immunogenum recovered from brain abscess.</title>
        <authorList>
            <person name="Greninger A.L."/>
            <person name="Langelier C."/>
            <person name="Cunningham G."/>
            <person name="Chiu C.Y."/>
            <person name="Miller S."/>
        </authorList>
    </citation>
    <scope>NUCLEOTIDE SEQUENCE [LARGE SCALE GENOMIC DNA]</scope>
    <source>
        <strain evidence="1 2">CLUC14</strain>
    </source>
</reference>
<dbReference type="OrthoDB" id="4764469at2"/>
<dbReference type="STRING" id="280871.TL10_23295"/>
<comment type="caution">
    <text evidence="1">The sequence shown here is derived from an EMBL/GenBank/DDBJ whole genome shotgun (WGS) entry which is preliminary data.</text>
</comment>
<gene>
    <name evidence="1" type="ORF">TL10_23295</name>
</gene>
<protein>
    <submittedName>
        <fullName evidence="1">Uncharacterized protein</fullName>
    </submittedName>
</protein>
<keyword evidence="2" id="KW-1185">Reference proteome</keyword>
<evidence type="ECO:0000313" key="1">
    <source>
        <dbReference type="EMBL" id="KIU14600.1"/>
    </source>
</evidence>
<dbReference type="RefSeq" id="WP_043987538.1">
    <property type="nucleotide sequence ID" value="NZ_JXST01000040.1"/>
</dbReference>
<dbReference type="AlphaFoldDB" id="A0A0D1L0Q8"/>
<evidence type="ECO:0000313" key="2">
    <source>
        <dbReference type="Proteomes" id="UP000032221"/>
    </source>
</evidence>
<dbReference type="EMBL" id="JXST01000040">
    <property type="protein sequence ID" value="KIU14600.1"/>
    <property type="molecule type" value="Genomic_DNA"/>
</dbReference>
<name>A0A0D1L0Q8_9MYCO</name>
<dbReference type="Proteomes" id="UP000032221">
    <property type="component" value="Unassembled WGS sequence"/>
</dbReference>
<dbReference type="PATRIC" id="fig|280871.6.peg.4820"/>
<organism evidence="1 2">
    <name type="scientific">Mycolicibacterium llatzerense</name>
    <dbReference type="NCBI Taxonomy" id="280871"/>
    <lineage>
        <taxon>Bacteria</taxon>
        <taxon>Bacillati</taxon>
        <taxon>Actinomycetota</taxon>
        <taxon>Actinomycetes</taxon>
        <taxon>Mycobacteriales</taxon>
        <taxon>Mycobacteriaceae</taxon>
        <taxon>Mycolicibacterium</taxon>
    </lineage>
</organism>
<sequence>MTDVHTALAPFRVDDAAFDDWIDLKADTIENELPSLGALPGPAALLGGLVEEATTIGPLVGDRRVEIQLIVADDPPGPGYVLIVRPRGNPALPGLTTGWTHLTFPDPEDEPRDALWRYLTTICDQANQLLTDPRKVLP</sequence>